<dbReference type="OrthoDB" id="3197423at2"/>
<evidence type="ECO:0000256" key="2">
    <source>
        <dbReference type="ARBA" id="ARBA00023125"/>
    </source>
</evidence>
<keyword evidence="6" id="KW-1185">Reference proteome</keyword>
<dbReference type="SUPFAM" id="SSF52540">
    <property type="entry name" value="P-loop containing nucleoside triphosphate hydrolases"/>
    <property type="match status" value="1"/>
</dbReference>
<dbReference type="InterPro" id="IPR016032">
    <property type="entry name" value="Sig_transdc_resp-reg_C-effctor"/>
</dbReference>
<dbReference type="RefSeq" id="WP_076704570.1">
    <property type="nucleotide sequence ID" value="NZ_MRDE01000068.1"/>
</dbReference>
<organism evidence="5 6">
    <name type="scientific">Tersicoccus phoenicis</name>
    <dbReference type="NCBI Taxonomy" id="554083"/>
    <lineage>
        <taxon>Bacteria</taxon>
        <taxon>Bacillati</taxon>
        <taxon>Actinomycetota</taxon>
        <taxon>Actinomycetes</taxon>
        <taxon>Micrococcales</taxon>
        <taxon>Micrococcaceae</taxon>
        <taxon>Tersicoccus</taxon>
    </lineage>
</organism>
<evidence type="ECO:0000256" key="1">
    <source>
        <dbReference type="ARBA" id="ARBA00023015"/>
    </source>
</evidence>
<reference evidence="5 6" key="1">
    <citation type="submission" date="2016-12" db="EMBL/GenBank/DDBJ databases">
        <title>Draft genome of Tersicoccus phoenicis 1P05MA.</title>
        <authorList>
            <person name="Nakajima Y."/>
            <person name="Yoshizawa S."/>
            <person name="Nakamura K."/>
            <person name="Ogura Y."/>
            <person name="Hayashi T."/>
            <person name="Kogure K."/>
        </authorList>
    </citation>
    <scope>NUCLEOTIDE SEQUENCE [LARGE SCALE GENOMIC DNA]</scope>
    <source>
        <strain evidence="5 6">1p05MA</strain>
    </source>
</reference>
<dbReference type="AlphaFoldDB" id="A0A1R1L8P4"/>
<dbReference type="SUPFAM" id="SSF48452">
    <property type="entry name" value="TPR-like"/>
    <property type="match status" value="1"/>
</dbReference>
<evidence type="ECO:0000313" key="6">
    <source>
        <dbReference type="Proteomes" id="UP000187085"/>
    </source>
</evidence>
<dbReference type="InterPro" id="IPR027417">
    <property type="entry name" value="P-loop_NTPase"/>
</dbReference>
<dbReference type="GO" id="GO:0006355">
    <property type="term" value="P:regulation of DNA-templated transcription"/>
    <property type="evidence" value="ECO:0007669"/>
    <property type="project" value="InterPro"/>
</dbReference>
<dbReference type="SUPFAM" id="SSF46894">
    <property type="entry name" value="C-terminal effector domain of the bipartite response regulators"/>
    <property type="match status" value="1"/>
</dbReference>
<dbReference type="PRINTS" id="PR00038">
    <property type="entry name" value="HTHLUXR"/>
</dbReference>
<keyword evidence="2" id="KW-0238">DNA-binding</keyword>
<name>A0A1R1L8P4_9MICC</name>
<dbReference type="GO" id="GO:0003677">
    <property type="term" value="F:DNA binding"/>
    <property type="evidence" value="ECO:0007669"/>
    <property type="project" value="UniProtKB-KW"/>
</dbReference>
<dbReference type="Proteomes" id="UP000187085">
    <property type="component" value="Unassembled WGS sequence"/>
</dbReference>
<dbReference type="Pfam" id="PF00196">
    <property type="entry name" value="GerE"/>
    <property type="match status" value="1"/>
</dbReference>
<dbReference type="PROSITE" id="PS00622">
    <property type="entry name" value="HTH_LUXR_1"/>
    <property type="match status" value="1"/>
</dbReference>
<dbReference type="Gene3D" id="1.10.10.10">
    <property type="entry name" value="Winged helix-like DNA-binding domain superfamily/Winged helix DNA-binding domain"/>
    <property type="match status" value="1"/>
</dbReference>
<dbReference type="PANTHER" id="PTHR44688">
    <property type="entry name" value="DNA-BINDING TRANSCRIPTIONAL ACTIVATOR DEVR_DOSR"/>
    <property type="match status" value="1"/>
</dbReference>
<feature type="domain" description="HTH luxR-type" evidence="4">
    <location>
        <begin position="818"/>
        <end position="883"/>
    </location>
</feature>
<accession>A0A1R1L8P4</accession>
<comment type="caution">
    <text evidence="5">The sequence shown here is derived from an EMBL/GenBank/DDBJ whole genome shotgun (WGS) entry which is preliminary data.</text>
</comment>
<dbReference type="PANTHER" id="PTHR44688:SF16">
    <property type="entry name" value="DNA-BINDING TRANSCRIPTIONAL ACTIVATOR DEVR_DOSR"/>
    <property type="match status" value="1"/>
</dbReference>
<dbReference type="InterPro" id="IPR000792">
    <property type="entry name" value="Tscrpt_reg_LuxR_C"/>
</dbReference>
<keyword evidence="1" id="KW-0805">Transcription regulation</keyword>
<evidence type="ECO:0000259" key="4">
    <source>
        <dbReference type="PROSITE" id="PS50043"/>
    </source>
</evidence>
<evidence type="ECO:0000256" key="3">
    <source>
        <dbReference type="ARBA" id="ARBA00023163"/>
    </source>
</evidence>
<proteinExistence type="predicted"/>
<evidence type="ECO:0000313" key="5">
    <source>
        <dbReference type="EMBL" id="OMH23849.1"/>
    </source>
</evidence>
<dbReference type="CDD" id="cd06170">
    <property type="entry name" value="LuxR_C_like"/>
    <property type="match status" value="1"/>
</dbReference>
<gene>
    <name evidence="5" type="ORF">BKD30_10785</name>
</gene>
<protein>
    <recommendedName>
        <fullName evidence="4">HTH luxR-type domain-containing protein</fullName>
    </recommendedName>
</protein>
<keyword evidence="3" id="KW-0804">Transcription</keyword>
<dbReference type="InterPro" id="IPR036388">
    <property type="entry name" value="WH-like_DNA-bd_sf"/>
</dbReference>
<dbReference type="InterPro" id="IPR011990">
    <property type="entry name" value="TPR-like_helical_dom_sf"/>
</dbReference>
<dbReference type="SMART" id="SM00421">
    <property type="entry name" value="HTH_LUXR"/>
    <property type="match status" value="1"/>
</dbReference>
<dbReference type="EMBL" id="MRDE01000068">
    <property type="protein sequence ID" value="OMH23849.1"/>
    <property type="molecule type" value="Genomic_DNA"/>
</dbReference>
<dbReference type="PROSITE" id="PS50043">
    <property type="entry name" value="HTH_LUXR_2"/>
    <property type="match status" value="1"/>
</dbReference>
<sequence>MMPGSTLATGLRTELAHRIAQDFREGSVSGLLIMGEAGSGKAEISDMVVDLVADRMHVWRIYASTVLSTIQFGALTPLSSGATLTQMASPIAVMRLVSSRLAAEAGDRAPLLLVSDVHLLDDSSAAVIAQLVAGGAARLLAFGRAVPTFPNDLLTLYTDGLIERIELPPLSEHETHRLCELYLGGPVMQAVGTYVHRICDGNPLLSTALIDGARRNGSLISRRGVWIPAGELLPADLRLAEVLRREMIDRSPRQRNALELVALSEELPLRTLTQLGYADDVRVLEAEDIVMVELGPPTLVRTRHPLYGELLRQLVPVGRSLALRQELATVTDVMALSGEGVVRYVDWSLDTGAPVDAAVLLRAARQGNDLVHVKSARRAACAVAAPHLVERARIEFARAAYLGGEYDQAIQSCRELLASSTDRVVVGSAAQLLTCVHLQTGEPSARLRQDASLWQAAIERLAGTGKQPDVTTVGIRLIEIAADLRDFAVVGVESDLREILDNRPDEEHEVVALVLLAEVLGWTGRPESGLVCSTRALELIEHQRGLRHYLDLASSRHLLCCLLVPSADRAEQTLELYQKRAPALLLQFGGAVDLAHGLVELRRGRLEAALKRLVPAVEALFDRDVEGLLALAVGVTAFAASLAGEDRLVSRCRQDFQTVPVPGWLDPKYQLAQAYVAMASLGRLGPAATLEKMGALARQAESSGMTSVEVELRLLAAELGDTQQLDRVDVLTAQAEGHIAELLRRYENALVSDERETQLLAVAARALELECVLVARSAARAVSGSLANGRASANMRALETELAGIDERLSPSAPVAPTPLDLSQLSRRERQIVELVRSGLGNRQVATQMSVSVRTVEGHLYRVYRKLGIKSRDHLVTSPLEDPQAADSDL</sequence>
<dbReference type="STRING" id="554083.BKD30_10785"/>